<dbReference type="Proteomes" id="UP001597308">
    <property type="component" value="Unassembled WGS sequence"/>
</dbReference>
<gene>
    <name evidence="2" type="ORF">ACFSCV_10265</name>
</gene>
<comment type="caution">
    <text evidence="2">The sequence shown here is derived from an EMBL/GenBank/DDBJ whole genome shotgun (WGS) entry which is preliminary data.</text>
</comment>
<keyword evidence="1" id="KW-0732">Signal</keyword>
<reference evidence="3" key="1">
    <citation type="journal article" date="2019" name="Int. J. Syst. Evol. Microbiol.">
        <title>The Global Catalogue of Microorganisms (GCM) 10K type strain sequencing project: providing services to taxonomists for standard genome sequencing and annotation.</title>
        <authorList>
            <consortium name="The Broad Institute Genomics Platform"/>
            <consortium name="The Broad Institute Genome Sequencing Center for Infectious Disease"/>
            <person name="Wu L."/>
            <person name="Ma J."/>
        </authorList>
    </citation>
    <scope>NUCLEOTIDE SEQUENCE [LARGE SCALE GENOMIC DNA]</scope>
    <source>
        <strain evidence="3">KCTC 23707</strain>
    </source>
</reference>
<sequence length="170" mass="17840">MNGDKRMANATRRFAASIVLSVVFIAPSGLAIAAEPVAFDVNVTLSKKAASALAAASEGIVVGASYSAEPLPSARKHAGEIGEIDLGSEQVEIPGKPGTAHVSGSKLRTDRLKWITGPILLNINVYSARKGGPDNILACDFFDGKLADVRSPITLRCALIEEKPQTEQKS</sequence>
<dbReference type="RefSeq" id="WP_378799496.1">
    <property type="nucleotide sequence ID" value="NZ_JBHUER010000007.1"/>
</dbReference>
<accession>A0ABW4K6I6</accession>
<keyword evidence="3" id="KW-1185">Reference proteome</keyword>
<proteinExistence type="predicted"/>
<evidence type="ECO:0000313" key="3">
    <source>
        <dbReference type="Proteomes" id="UP001597308"/>
    </source>
</evidence>
<feature type="signal peptide" evidence="1">
    <location>
        <begin position="1"/>
        <end position="33"/>
    </location>
</feature>
<dbReference type="EMBL" id="JBHUER010000007">
    <property type="protein sequence ID" value="MFD1703387.1"/>
    <property type="molecule type" value="Genomic_DNA"/>
</dbReference>
<protein>
    <submittedName>
        <fullName evidence="2">Uncharacterized protein</fullName>
    </submittedName>
</protein>
<organism evidence="2 3">
    <name type="scientific">Methylopila henanensis</name>
    <dbReference type="NCBI Taxonomy" id="873516"/>
    <lineage>
        <taxon>Bacteria</taxon>
        <taxon>Pseudomonadati</taxon>
        <taxon>Pseudomonadota</taxon>
        <taxon>Alphaproteobacteria</taxon>
        <taxon>Hyphomicrobiales</taxon>
        <taxon>Methylopilaceae</taxon>
        <taxon>Methylopila</taxon>
    </lineage>
</organism>
<name>A0ABW4K6I6_9HYPH</name>
<evidence type="ECO:0000256" key="1">
    <source>
        <dbReference type="SAM" id="SignalP"/>
    </source>
</evidence>
<feature type="chain" id="PRO_5045261421" evidence="1">
    <location>
        <begin position="34"/>
        <end position="170"/>
    </location>
</feature>
<evidence type="ECO:0000313" key="2">
    <source>
        <dbReference type="EMBL" id="MFD1703387.1"/>
    </source>
</evidence>